<evidence type="ECO:0000256" key="1">
    <source>
        <dbReference type="SAM" id="Phobius"/>
    </source>
</evidence>
<keyword evidence="3" id="KW-1185">Reference proteome</keyword>
<feature type="transmembrane region" description="Helical" evidence="1">
    <location>
        <begin position="45"/>
        <end position="71"/>
    </location>
</feature>
<dbReference type="EMBL" id="CAJNBJ010000001">
    <property type="protein sequence ID" value="CAE6689579.1"/>
    <property type="molecule type" value="Genomic_DNA"/>
</dbReference>
<proteinExistence type="predicted"/>
<dbReference type="Proteomes" id="UP000675880">
    <property type="component" value="Unassembled WGS sequence"/>
</dbReference>
<keyword evidence="1" id="KW-1133">Transmembrane helix</keyword>
<gene>
    <name evidence="2" type="ORF">NSPZN2_10152</name>
</gene>
<comment type="caution">
    <text evidence="2">The sequence shown here is derived from an EMBL/GenBank/DDBJ whole genome shotgun (WGS) entry which is preliminary data.</text>
</comment>
<keyword evidence="1" id="KW-0472">Membrane</keyword>
<name>A0ABM8QCN1_9BACT</name>
<keyword evidence="1" id="KW-0812">Transmembrane</keyword>
<sequence>MRTLTESRHADGRLSLLAVVLLAGNMARRAILGMSDPSAFFLRDHAVALGLVLQVVDVVLSIVQASGLTFIQLAARNPLINTPLLVGLSLINPGRLCLREHH</sequence>
<organism evidence="2 3">
    <name type="scientific">Nitrospira defluvii</name>
    <dbReference type="NCBI Taxonomy" id="330214"/>
    <lineage>
        <taxon>Bacteria</taxon>
        <taxon>Pseudomonadati</taxon>
        <taxon>Nitrospirota</taxon>
        <taxon>Nitrospiria</taxon>
        <taxon>Nitrospirales</taxon>
        <taxon>Nitrospiraceae</taxon>
        <taxon>Nitrospira</taxon>
    </lineage>
</organism>
<evidence type="ECO:0000313" key="3">
    <source>
        <dbReference type="Proteomes" id="UP000675880"/>
    </source>
</evidence>
<accession>A0ABM8QCN1</accession>
<protein>
    <submittedName>
        <fullName evidence="2">Uncharacterized protein</fullName>
    </submittedName>
</protein>
<evidence type="ECO:0000313" key="2">
    <source>
        <dbReference type="EMBL" id="CAE6689579.1"/>
    </source>
</evidence>
<reference evidence="2 3" key="1">
    <citation type="submission" date="2021-02" db="EMBL/GenBank/DDBJ databases">
        <authorList>
            <person name="Han P."/>
        </authorList>
    </citation>
    <scope>NUCLEOTIDE SEQUENCE [LARGE SCALE GENOMIC DNA]</scope>
    <source>
        <strain evidence="2">Candidatus Nitrospira sp. ZN2</strain>
    </source>
</reference>